<evidence type="ECO:0000259" key="2">
    <source>
        <dbReference type="PROSITE" id="PS50110"/>
    </source>
</evidence>
<dbReference type="RefSeq" id="WP_106263399.1">
    <property type="nucleotide sequence ID" value="NZ_PVTQ01000003.1"/>
</dbReference>
<name>A0A2T0WYG5_9RHOB</name>
<dbReference type="InterPro" id="IPR001789">
    <property type="entry name" value="Sig_transdc_resp-reg_receiver"/>
</dbReference>
<dbReference type="InterPro" id="IPR011009">
    <property type="entry name" value="Kinase-like_dom_sf"/>
</dbReference>
<comment type="caution">
    <text evidence="3">The sequence shown here is derived from an EMBL/GenBank/DDBJ whole genome shotgun (WGS) entry which is preliminary data.</text>
</comment>
<keyword evidence="4" id="KW-1185">Reference proteome</keyword>
<dbReference type="PROSITE" id="PS50110">
    <property type="entry name" value="RESPONSE_REGULATORY"/>
    <property type="match status" value="1"/>
</dbReference>
<sequence>MKILFVEDHDGFARDLEPVLRQTPGVDNVLRVIDRESAETALRDEQIDLVILDLSIPPNSTVNSPNPEHGQALFHAARELLPGTPIFILTGAEVEKFSRGLARFGNQVKLWGDSKEIETVSFFLKEEVDDLLLRVRAVAEVFVKMNSIAINTRGRDLGLMPIQNQMLKSFANLADGVACDVSLLSGGLSDAKVVKVAAMDKGRRPQALCAGKLGSASVIRSEIEAYEKHARKLGIGACPQLYCAVDVGVGMHGAIFYTLTDDDTAPLFDRLKADPSIGPAVVERVRSGLIRWSEAAIADMVTVADIRRRLIGDDEAAAIEAKFDLGQLREVEERTIQASQSCIHGDLHCGNVLVKSDCNAVLIDFGDAGPGFTSIDPIALELSLVFHPDSVKLGLDEGLLSNLDAWSNLDEFVQDHTLKPMIVACRNWAHDVGGGDQSVIASAYAYAYRQLKYDTVDPGITLAFVAKLSERLARA</sequence>
<dbReference type="OrthoDB" id="9797162at2"/>
<evidence type="ECO:0000313" key="3">
    <source>
        <dbReference type="EMBL" id="PRY91736.1"/>
    </source>
</evidence>
<feature type="domain" description="Response regulatory" evidence="2">
    <location>
        <begin position="2"/>
        <end position="124"/>
    </location>
</feature>
<dbReference type="EMBL" id="PVTQ01000003">
    <property type="protein sequence ID" value="PRY91736.1"/>
    <property type="molecule type" value="Genomic_DNA"/>
</dbReference>
<dbReference type="Proteomes" id="UP000238392">
    <property type="component" value="Unassembled WGS sequence"/>
</dbReference>
<dbReference type="Pfam" id="PF01636">
    <property type="entry name" value="APH"/>
    <property type="match status" value="1"/>
</dbReference>
<organism evidence="3 4">
    <name type="scientific">Donghicola tyrosinivorans</name>
    <dbReference type="NCBI Taxonomy" id="1652492"/>
    <lineage>
        <taxon>Bacteria</taxon>
        <taxon>Pseudomonadati</taxon>
        <taxon>Pseudomonadota</taxon>
        <taxon>Alphaproteobacteria</taxon>
        <taxon>Rhodobacterales</taxon>
        <taxon>Roseobacteraceae</taxon>
        <taxon>Donghicola</taxon>
    </lineage>
</organism>
<proteinExistence type="predicted"/>
<gene>
    <name evidence="3" type="ORF">CLV74_103325</name>
</gene>
<dbReference type="Gene3D" id="3.40.50.2300">
    <property type="match status" value="1"/>
</dbReference>
<dbReference type="InterPro" id="IPR011006">
    <property type="entry name" value="CheY-like_superfamily"/>
</dbReference>
<dbReference type="Gene3D" id="1.10.510.10">
    <property type="entry name" value="Transferase(Phosphotransferase) domain 1"/>
    <property type="match status" value="1"/>
</dbReference>
<dbReference type="SUPFAM" id="SSF56112">
    <property type="entry name" value="Protein kinase-like (PK-like)"/>
    <property type="match status" value="1"/>
</dbReference>
<dbReference type="AlphaFoldDB" id="A0A2T0WYG5"/>
<dbReference type="InterPro" id="IPR002575">
    <property type="entry name" value="Aminoglycoside_PTrfase"/>
</dbReference>
<evidence type="ECO:0000256" key="1">
    <source>
        <dbReference type="PROSITE-ProRule" id="PRU00169"/>
    </source>
</evidence>
<dbReference type="GO" id="GO:0000160">
    <property type="term" value="P:phosphorelay signal transduction system"/>
    <property type="evidence" value="ECO:0007669"/>
    <property type="project" value="InterPro"/>
</dbReference>
<evidence type="ECO:0000313" key="4">
    <source>
        <dbReference type="Proteomes" id="UP000238392"/>
    </source>
</evidence>
<protein>
    <submittedName>
        <fullName evidence="3">Response regulator receiver domain-containing protein</fullName>
    </submittedName>
</protein>
<reference evidence="3 4" key="1">
    <citation type="submission" date="2018-03" db="EMBL/GenBank/DDBJ databases">
        <title>Genomic Encyclopedia of Archaeal and Bacterial Type Strains, Phase II (KMG-II): from individual species to whole genera.</title>
        <authorList>
            <person name="Goeker M."/>
        </authorList>
    </citation>
    <scope>NUCLEOTIDE SEQUENCE [LARGE SCALE GENOMIC DNA]</scope>
    <source>
        <strain evidence="3 4">DSM 100212</strain>
    </source>
</reference>
<feature type="modified residue" description="4-aspartylphosphate" evidence="1">
    <location>
        <position position="53"/>
    </location>
</feature>
<accession>A0A2T0WYG5</accession>
<dbReference type="SUPFAM" id="SSF52172">
    <property type="entry name" value="CheY-like"/>
    <property type="match status" value="1"/>
</dbReference>
<keyword evidence="1" id="KW-0597">Phosphoprotein</keyword>